<reference evidence="8" key="1">
    <citation type="journal article" date="2009" name="PLoS Pathog.">
        <title>Genomic analyses of the microsporidian Nosema ceranae, an emergent pathogen of honey bees.</title>
        <authorList>
            <person name="Cornman R.S."/>
            <person name="Chen Y.P."/>
            <person name="Schatz M.C."/>
            <person name="Street C."/>
            <person name="Zhao Y."/>
            <person name="Desany B."/>
            <person name="Egholm M."/>
            <person name="Hutchison S."/>
            <person name="Pettis J.S."/>
            <person name="Lipkin W.I."/>
            <person name="Evans J.D."/>
        </authorList>
    </citation>
    <scope>NUCLEOTIDE SEQUENCE [LARGE SCALE GENOMIC DNA]</scope>
    <source>
        <strain evidence="8">BRL01</strain>
    </source>
</reference>
<dbReference type="STRING" id="578460.C4V9R9"/>
<dbReference type="InterPro" id="IPR003511">
    <property type="entry name" value="HORMA_dom"/>
</dbReference>
<evidence type="ECO:0000256" key="5">
    <source>
        <dbReference type="ARBA" id="ARBA00023254"/>
    </source>
</evidence>
<dbReference type="OrthoDB" id="1928087at2759"/>
<dbReference type="EMBL" id="ACOL01000129">
    <property type="protein sequence ID" value="EEQ82031.1"/>
    <property type="molecule type" value="Genomic_DNA"/>
</dbReference>
<name>C4V9R9_VAIC1</name>
<evidence type="ECO:0000313" key="8">
    <source>
        <dbReference type="Proteomes" id="UP000009082"/>
    </source>
</evidence>
<dbReference type="OMA" id="YWQHGVC"/>
<organism evidence="8">
    <name type="scientific">Vairimorpha ceranae (strain BRL01)</name>
    <name type="common">Microsporidian parasite</name>
    <name type="synonym">Nosema ceranae</name>
    <dbReference type="NCBI Taxonomy" id="578460"/>
    <lineage>
        <taxon>Eukaryota</taxon>
        <taxon>Fungi</taxon>
        <taxon>Fungi incertae sedis</taxon>
        <taxon>Microsporidia</taxon>
        <taxon>Nosematidae</taxon>
        <taxon>Vairimorpha</taxon>
    </lineage>
</organism>
<dbReference type="InterPro" id="IPR011011">
    <property type="entry name" value="Znf_FYVE_PHD"/>
</dbReference>
<evidence type="ECO:0000256" key="2">
    <source>
        <dbReference type="ARBA" id="ARBA00004286"/>
    </source>
</evidence>
<dbReference type="GO" id="GO:0005634">
    <property type="term" value="C:nucleus"/>
    <property type="evidence" value="ECO:0007669"/>
    <property type="project" value="UniProtKB-SubCell"/>
</dbReference>
<keyword evidence="4" id="KW-0539">Nucleus</keyword>
<evidence type="ECO:0000256" key="1">
    <source>
        <dbReference type="ARBA" id="ARBA00004123"/>
    </source>
</evidence>
<evidence type="ECO:0000313" key="7">
    <source>
        <dbReference type="EMBL" id="EEQ82031.1"/>
    </source>
</evidence>
<dbReference type="HOGENOM" id="CLU_667470_0_0_1"/>
<dbReference type="SUPFAM" id="SSF56019">
    <property type="entry name" value="The spindle assembly checkpoint protein mad2"/>
    <property type="match status" value="1"/>
</dbReference>
<proteinExistence type="predicted"/>
<dbReference type="InterPro" id="IPR036570">
    <property type="entry name" value="HORMA_dom_sf"/>
</dbReference>
<dbReference type="AlphaFoldDB" id="C4V9R9"/>
<dbReference type="PANTHER" id="PTHR48225:SF7">
    <property type="entry name" value="MEIOSIS-SPECIFIC PROTEIN HOP1"/>
    <property type="match status" value="1"/>
</dbReference>
<evidence type="ECO:0000259" key="6">
    <source>
        <dbReference type="Pfam" id="PF02301"/>
    </source>
</evidence>
<dbReference type="InterPro" id="IPR013083">
    <property type="entry name" value="Znf_RING/FYVE/PHD"/>
</dbReference>
<dbReference type="PANTHER" id="PTHR48225">
    <property type="entry name" value="HORMA DOMAIN-CONTAINING PROTEIN 1"/>
    <property type="match status" value="1"/>
</dbReference>
<protein>
    <recommendedName>
        <fullName evidence="6">HORMA domain-containing protein</fullName>
    </recommendedName>
</protein>
<sequence length="495" mass="57381">MDYQSQIKVLVYNAFSCITYIRNFFSEDCFTKGFPTIIKNHKTKELLDILEKGVYDAIDKQFLYNFTIFIIVSNHIVESYTFKINYCSSNANLKNFCLVLQKLSPLPLHKSMNIKLTFTDNTPLSYQPYGFKDGSDVFYKHNNKISLFKFNNMEGCLIPENIEYIKEDISLTTTNYEISMNNVARRANNKVFVEKNNQSTKNNLKTTSSIIYGDKENLCNNDMKENICLEDIKKTTCNNDMKDNDTERIENICNVGLLSPKKSPSFSTEKNSAERPHQQLVENKITKNTEKNTKKDDEVVSQSTFSAFDFTSQNTFPAEINKQCELSSKTEMIDNAVNRLTVKGDDSAKSTIRCTCLVKIDNYDLIYCDFCCLWLHTVCCGFFSNKDKRIPLGSFKCEFCIGNVNQKITERSLTRRLLAILYLEKFKSKRYLSSRMGISYDKMNNIFTKLQSEGFIKKRRNSYVVVKDEKIKKRLKEYFRVNKTSICIKDIDGNN</sequence>
<dbReference type="Proteomes" id="UP000009082">
    <property type="component" value="Unassembled WGS sequence"/>
</dbReference>
<dbReference type="Gene3D" id="3.30.900.10">
    <property type="entry name" value="HORMA domain"/>
    <property type="match status" value="2"/>
</dbReference>
<accession>C4V9R9</accession>
<dbReference type="GO" id="GO:0005694">
    <property type="term" value="C:chromosome"/>
    <property type="evidence" value="ECO:0007669"/>
    <property type="project" value="UniProtKB-SubCell"/>
</dbReference>
<evidence type="ECO:0000256" key="3">
    <source>
        <dbReference type="ARBA" id="ARBA00022454"/>
    </source>
</evidence>
<dbReference type="GO" id="GO:0051321">
    <property type="term" value="P:meiotic cell cycle"/>
    <property type="evidence" value="ECO:0007669"/>
    <property type="project" value="UniProtKB-KW"/>
</dbReference>
<evidence type="ECO:0000256" key="4">
    <source>
        <dbReference type="ARBA" id="ARBA00023242"/>
    </source>
</evidence>
<dbReference type="SUPFAM" id="SSF57903">
    <property type="entry name" value="FYVE/PHD zinc finger"/>
    <property type="match status" value="1"/>
</dbReference>
<gene>
    <name evidence="7" type="ORF">NCER_101330</name>
</gene>
<dbReference type="KEGG" id="nce:NCER_101330"/>
<dbReference type="InterPro" id="IPR051294">
    <property type="entry name" value="HORMA_MeioticProgression"/>
</dbReference>
<keyword evidence="5" id="KW-0469">Meiosis</keyword>
<dbReference type="Pfam" id="PF02301">
    <property type="entry name" value="HORMA"/>
    <property type="match status" value="1"/>
</dbReference>
<feature type="domain" description="HORMA" evidence="6">
    <location>
        <begin position="7"/>
        <end position="92"/>
    </location>
</feature>
<dbReference type="VEuPathDB" id="MicrosporidiaDB:NCER_101330"/>
<comment type="subcellular location">
    <subcellularLocation>
        <location evidence="2">Chromosome</location>
    </subcellularLocation>
    <subcellularLocation>
        <location evidence="1">Nucleus</location>
    </subcellularLocation>
</comment>
<keyword evidence="3" id="KW-0158">Chromosome</keyword>
<dbReference type="InParanoid" id="C4V9R9"/>
<dbReference type="Gene3D" id="3.30.40.10">
    <property type="entry name" value="Zinc/RING finger domain, C3HC4 (zinc finger)"/>
    <property type="match status" value="1"/>
</dbReference>